<gene>
    <name evidence="2" type="ORF">IV49_GL000141</name>
</gene>
<comment type="caution">
    <text evidence="2">The sequence shown here is derived from an EMBL/GenBank/DDBJ whole genome shotgun (WGS) entry which is preliminary data.</text>
</comment>
<dbReference type="InterPro" id="IPR029063">
    <property type="entry name" value="SAM-dependent_MTases_sf"/>
</dbReference>
<dbReference type="Proteomes" id="UP000051841">
    <property type="component" value="Unassembled WGS sequence"/>
</dbReference>
<dbReference type="GO" id="GO:0032259">
    <property type="term" value="P:methylation"/>
    <property type="evidence" value="ECO:0007669"/>
    <property type="project" value="UniProtKB-KW"/>
</dbReference>
<dbReference type="AlphaFoldDB" id="A0A0R2HER6"/>
<dbReference type="Pfam" id="PF08241">
    <property type="entry name" value="Methyltransf_11"/>
    <property type="match status" value="1"/>
</dbReference>
<dbReference type="PATRIC" id="fig|1410657.5.peg.143"/>
<dbReference type="EMBL" id="JQBL01000001">
    <property type="protein sequence ID" value="KRN51521.1"/>
    <property type="molecule type" value="Genomic_DNA"/>
</dbReference>
<dbReference type="CDD" id="cd02440">
    <property type="entry name" value="AdoMet_MTases"/>
    <property type="match status" value="1"/>
</dbReference>
<organism evidence="2 3">
    <name type="scientific">Kandleria vitulina DSM 20405</name>
    <dbReference type="NCBI Taxonomy" id="1410657"/>
    <lineage>
        <taxon>Bacteria</taxon>
        <taxon>Bacillati</taxon>
        <taxon>Bacillota</taxon>
        <taxon>Erysipelotrichia</taxon>
        <taxon>Erysipelotrichales</taxon>
        <taxon>Coprobacillaceae</taxon>
        <taxon>Kandleria</taxon>
    </lineage>
</organism>
<dbReference type="RefSeq" id="WP_031589958.1">
    <property type="nucleotide sequence ID" value="NZ_JQBL01000001.1"/>
</dbReference>
<accession>A0A0R2HER6</accession>
<name>A0A0R2HER6_9FIRM</name>
<keyword evidence="2" id="KW-0489">Methyltransferase</keyword>
<dbReference type="GO" id="GO:0008757">
    <property type="term" value="F:S-adenosylmethionine-dependent methyltransferase activity"/>
    <property type="evidence" value="ECO:0007669"/>
    <property type="project" value="InterPro"/>
</dbReference>
<sequence length="231" mass="26461">MKQKFDGYAKKYDEWFMKNENLFMSELKLFKKALGDIENKRILSVGCGSGLFESYIDSRHIEGIEPSKDMGEIAKKRGVNVIKYGLIEDVDLPDEHYDIIYFNGSSSYMEDLLPIYKKCRQALKKNGKLILLDVPKESAFGFMYLLGKSLNTYDHDYLNGVMPALPYPLALASSGVWHSTEEKINVLKSINFNDFQYLQTLIRNPLYTNEEVEDVQEGYKSGGYVAIIAKK</sequence>
<feature type="domain" description="Methyltransferase type 11" evidence="1">
    <location>
        <begin position="43"/>
        <end position="131"/>
    </location>
</feature>
<evidence type="ECO:0000259" key="1">
    <source>
        <dbReference type="Pfam" id="PF08241"/>
    </source>
</evidence>
<evidence type="ECO:0000313" key="3">
    <source>
        <dbReference type="Proteomes" id="UP000051841"/>
    </source>
</evidence>
<dbReference type="InterPro" id="IPR013216">
    <property type="entry name" value="Methyltransf_11"/>
</dbReference>
<dbReference type="SUPFAM" id="SSF53335">
    <property type="entry name" value="S-adenosyl-L-methionine-dependent methyltransferases"/>
    <property type="match status" value="1"/>
</dbReference>
<evidence type="ECO:0000313" key="2">
    <source>
        <dbReference type="EMBL" id="KRN51521.1"/>
    </source>
</evidence>
<dbReference type="PANTHER" id="PTHR43861">
    <property type="entry name" value="TRANS-ACONITATE 2-METHYLTRANSFERASE-RELATED"/>
    <property type="match status" value="1"/>
</dbReference>
<protein>
    <submittedName>
        <fullName evidence="2">Type 11 methyltransferase</fullName>
    </submittedName>
</protein>
<reference evidence="2 3" key="1">
    <citation type="journal article" date="2015" name="Genome Announc.">
        <title>Expanding the biotechnology potential of lactobacilli through comparative genomics of 213 strains and associated genera.</title>
        <authorList>
            <person name="Sun Z."/>
            <person name="Harris H.M."/>
            <person name="McCann A."/>
            <person name="Guo C."/>
            <person name="Argimon S."/>
            <person name="Zhang W."/>
            <person name="Yang X."/>
            <person name="Jeffery I.B."/>
            <person name="Cooney J.C."/>
            <person name="Kagawa T.F."/>
            <person name="Liu W."/>
            <person name="Song Y."/>
            <person name="Salvetti E."/>
            <person name="Wrobel A."/>
            <person name="Rasinkangas P."/>
            <person name="Parkhill J."/>
            <person name="Rea M.C."/>
            <person name="O'Sullivan O."/>
            <person name="Ritari J."/>
            <person name="Douillard F.P."/>
            <person name="Paul Ross R."/>
            <person name="Yang R."/>
            <person name="Briner A.E."/>
            <person name="Felis G.E."/>
            <person name="de Vos W.M."/>
            <person name="Barrangou R."/>
            <person name="Klaenhammer T.R."/>
            <person name="Caufield P.W."/>
            <person name="Cui Y."/>
            <person name="Zhang H."/>
            <person name="O'Toole P.W."/>
        </authorList>
    </citation>
    <scope>NUCLEOTIDE SEQUENCE [LARGE SCALE GENOMIC DNA]</scope>
    <source>
        <strain evidence="2 3">DSM 20405</strain>
    </source>
</reference>
<keyword evidence="3" id="KW-1185">Reference proteome</keyword>
<proteinExistence type="predicted"/>
<keyword evidence="2" id="KW-0808">Transferase</keyword>
<dbReference type="Gene3D" id="3.40.50.150">
    <property type="entry name" value="Vaccinia Virus protein VP39"/>
    <property type="match status" value="1"/>
</dbReference>